<dbReference type="AlphaFoldDB" id="A0A3P7NB53"/>
<accession>A0A3P7NB53</accession>
<dbReference type="Proteomes" id="UP000281553">
    <property type="component" value="Unassembled WGS sequence"/>
</dbReference>
<name>A0A3P7NB53_DIBLA</name>
<reference evidence="1 2" key="1">
    <citation type="submission" date="2018-11" db="EMBL/GenBank/DDBJ databases">
        <authorList>
            <consortium name="Pathogen Informatics"/>
        </authorList>
    </citation>
    <scope>NUCLEOTIDE SEQUENCE [LARGE SCALE GENOMIC DNA]</scope>
</reference>
<dbReference type="EMBL" id="UYRU01096940">
    <property type="protein sequence ID" value="VDN39874.1"/>
    <property type="molecule type" value="Genomic_DNA"/>
</dbReference>
<evidence type="ECO:0000313" key="2">
    <source>
        <dbReference type="Proteomes" id="UP000281553"/>
    </source>
</evidence>
<sequence length="52" mass="6150">MAWEQVNDRVAYVRLKGHFTAADQQDKDNFYSQLQELVERLPRRDLLIVTGD</sequence>
<organism evidence="1 2">
    <name type="scientific">Dibothriocephalus latus</name>
    <name type="common">Fish tapeworm</name>
    <name type="synonym">Diphyllobothrium latum</name>
    <dbReference type="NCBI Taxonomy" id="60516"/>
    <lineage>
        <taxon>Eukaryota</taxon>
        <taxon>Metazoa</taxon>
        <taxon>Spiralia</taxon>
        <taxon>Lophotrochozoa</taxon>
        <taxon>Platyhelminthes</taxon>
        <taxon>Cestoda</taxon>
        <taxon>Eucestoda</taxon>
        <taxon>Diphyllobothriidea</taxon>
        <taxon>Diphyllobothriidae</taxon>
        <taxon>Dibothriocephalus</taxon>
    </lineage>
</organism>
<evidence type="ECO:0000313" key="1">
    <source>
        <dbReference type="EMBL" id="VDN39874.1"/>
    </source>
</evidence>
<dbReference type="OrthoDB" id="6242194at2759"/>
<keyword evidence="2" id="KW-1185">Reference proteome</keyword>
<protein>
    <submittedName>
        <fullName evidence="1">Uncharacterized protein</fullName>
    </submittedName>
</protein>
<gene>
    <name evidence="1" type="ORF">DILT_LOCUS18044</name>
</gene>
<proteinExistence type="predicted"/>